<reference evidence="1" key="1">
    <citation type="journal article" date="2012" name="J. Antimicrob. Chemother.">
        <title>Complete sequencing of an IncH plasmid carrying the blaNDM-1, blaCTX-M-15 and qnrB1 genes.</title>
        <authorList>
            <person name="Villa L."/>
            <person name="Poirel L."/>
            <person name="Nordmann P."/>
            <person name="Carta C."/>
            <person name="Carattoli A."/>
        </authorList>
    </citation>
    <scope>NUCLEOTIDE SEQUENCE</scope>
    <source>
        <strain evidence="1">TCKpnC</strain>
        <plasmid evidence="1">pNDM-MAR</plasmid>
    </source>
</reference>
<keyword evidence="1" id="KW-0614">Plasmid</keyword>
<protein>
    <submittedName>
        <fullName evidence="1">Uncharacterized protein</fullName>
    </submittedName>
</protein>
<organism evidence="1">
    <name type="scientific">Klebsiella pneumoniae</name>
    <dbReference type="NCBI Taxonomy" id="573"/>
    <lineage>
        <taxon>Bacteria</taxon>
        <taxon>Pseudomonadati</taxon>
        <taxon>Pseudomonadota</taxon>
        <taxon>Gammaproteobacteria</taxon>
        <taxon>Enterobacterales</taxon>
        <taxon>Enterobacteriaceae</taxon>
        <taxon>Klebsiella/Raoultella group</taxon>
        <taxon>Klebsiella</taxon>
        <taxon>Klebsiella pneumoniae complex</taxon>
    </lineage>
</organism>
<sequence>MDSQMHHWISKLDFLTSLKVNMGVAMSFKNLACVILLLPNASYVMAGSQLQLSSDVMVDQKMKNIVVQTNYFKNKIDNTKFIRISNHTRSFPLILSLPEIKYSVIIKNGHSTLLSEDDGMIWVEPGSNVILKIKEAEKLYDFIPIVYITGKKKPNVLTVLPGKAISAAKETKLIEYKVSPNQKRMSHDDKVVKLSGFGNINKLKKGFYEVQVDKFTSVSFDKEAFIITRNNMLAGSQYYTKNLVAYPHEKIIMNISGETHVEK</sequence>
<dbReference type="EMBL" id="JN420336">
    <property type="protein sequence ID" value="AFB82823.1"/>
    <property type="molecule type" value="Genomic_DNA"/>
</dbReference>
<evidence type="ECO:0000313" key="1">
    <source>
        <dbReference type="EMBL" id="AFB82823.1"/>
    </source>
</evidence>
<accession>H6U1Q1</accession>
<proteinExistence type="predicted"/>
<dbReference type="AlphaFoldDB" id="H6U1Q1"/>
<name>H6U1Q1_KLEPN</name>
<geneLocation type="plasmid" evidence="1">
    <name>pNDM-MAR</name>
</geneLocation>